<protein>
    <submittedName>
        <fullName evidence="2">RimJ/RimL family protein N-acetyltransferase</fullName>
    </submittedName>
</protein>
<dbReference type="EMBL" id="JACCBU010000001">
    <property type="protein sequence ID" value="NYE73469.1"/>
    <property type="molecule type" value="Genomic_DNA"/>
</dbReference>
<feature type="domain" description="N-acetyltransferase" evidence="1">
    <location>
        <begin position="23"/>
        <end position="187"/>
    </location>
</feature>
<reference evidence="2 3" key="1">
    <citation type="submission" date="2020-07" db="EMBL/GenBank/DDBJ databases">
        <title>Sequencing the genomes of 1000 actinobacteria strains.</title>
        <authorList>
            <person name="Klenk H.-P."/>
        </authorList>
    </citation>
    <scope>NUCLEOTIDE SEQUENCE [LARGE SCALE GENOMIC DNA]</scope>
    <source>
        <strain evidence="2 3">DSM 22083</strain>
    </source>
</reference>
<evidence type="ECO:0000313" key="3">
    <source>
        <dbReference type="Proteomes" id="UP000569914"/>
    </source>
</evidence>
<evidence type="ECO:0000259" key="1">
    <source>
        <dbReference type="PROSITE" id="PS51186"/>
    </source>
</evidence>
<name>A0A7Y9LB32_9ACTN</name>
<dbReference type="InterPro" id="IPR000182">
    <property type="entry name" value="GNAT_dom"/>
</dbReference>
<dbReference type="PANTHER" id="PTHR43415:SF3">
    <property type="entry name" value="GNAT-FAMILY ACETYLTRANSFERASE"/>
    <property type="match status" value="1"/>
</dbReference>
<dbReference type="Gene3D" id="3.40.630.30">
    <property type="match status" value="1"/>
</dbReference>
<dbReference type="SUPFAM" id="SSF55729">
    <property type="entry name" value="Acyl-CoA N-acyltransferases (Nat)"/>
    <property type="match status" value="1"/>
</dbReference>
<dbReference type="InterPro" id="IPR016181">
    <property type="entry name" value="Acyl_CoA_acyltransferase"/>
</dbReference>
<gene>
    <name evidence="2" type="ORF">BKA15_004798</name>
</gene>
<dbReference type="RefSeq" id="WP_179754983.1">
    <property type="nucleotide sequence ID" value="NZ_JACCBU010000001.1"/>
</dbReference>
<proteinExistence type="predicted"/>
<dbReference type="GO" id="GO:0016747">
    <property type="term" value="F:acyltransferase activity, transferring groups other than amino-acyl groups"/>
    <property type="evidence" value="ECO:0007669"/>
    <property type="project" value="InterPro"/>
</dbReference>
<accession>A0A7Y9LB32</accession>
<keyword evidence="2" id="KW-0808">Transferase</keyword>
<dbReference type="Pfam" id="PF13302">
    <property type="entry name" value="Acetyltransf_3"/>
    <property type="match status" value="1"/>
</dbReference>
<dbReference type="PANTHER" id="PTHR43415">
    <property type="entry name" value="SPERMIDINE N(1)-ACETYLTRANSFERASE"/>
    <property type="match status" value="1"/>
</dbReference>
<dbReference type="Proteomes" id="UP000569914">
    <property type="component" value="Unassembled WGS sequence"/>
</dbReference>
<comment type="caution">
    <text evidence="2">The sequence shown here is derived from an EMBL/GenBank/DDBJ whole genome shotgun (WGS) entry which is preliminary data.</text>
</comment>
<dbReference type="PROSITE" id="PS51186">
    <property type="entry name" value="GNAT"/>
    <property type="match status" value="1"/>
</dbReference>
<keyword evidence="3" id="KW-1185">Reference proteome</keyword>
<sequence length="200" mass="22620">MRRLTDTDAAIAYGTNLLRGERVYLREVREADFEALARWWNDPATTVLQQATARPVPEASVTERFRQWTANNTPNDPSFAVARIDDDALIGQAGLIPAPHGRTAEFVIIIGPEHTGNGYGTETCRLMLRFGFAELGLHRIELRVWGYNTRAIAAYQRAGFVEEGRRRDVVFHNGQYGDEVIMGILETEWWIRAEEAATQD</sequence>
<dbReference type="AlphaFoldDB" id="A0A7Y9LB32"/>
<organism evidence="2 3">
    <name type="scientific">Microlunatus parietis</name>
    <dbReference type="NCBI Taxonomy" id="682979"/>
    <lineage>
        <taxon>Bacteria</taxon>
        <taxon>Bacillati</taxon>
        <taxon>Actinomycetota</taxon>
        <taxon>Actinomycetes</taxon>
        <taxon>Propionibacteriales</taxon>
        <taxon>Propionibacteriaceae</taxon>
        <taxon>Microlunatus</taxon>
    </lineage>
</organism>
<evidence type="ECO:0000313" key="2">
    <source>
        <dbReference type="EMBL" id="NYE73469.1"/>
    </source>
</evidence>